<dbReference type="GO" id="GO:0016042">
    <property type="term" value="P:lipid catabolic process"/>
    <property type="evidence" value="ECO:0007669"/>
    <property type="project" value="UniProtKB-KW"/>
</dbReference>
<evidence type="ECO:0000313" key="14">
    <source>
        <dbReference type="Proteomes" id="UP000792457"/>
    </source>
</evidence>
<dbReference type="Pfam" id="PF00168">
    <property type="entry name" value="C2"/>
    <property type="match status" value="1"/>
</dbReference>
<dbReference type="CDD" id="cd00275">
    <property type="entry name" value="C2_PLC_like"/>
    <property type="match status" value="1"/>
</dbReference>
<evidence type="ECO:0000259" key="10">
    <source>
        <dbReference type="PROSITE" id="PS50004"/>
    </source>
</evidence>
<feature type="domain" description="PI-PLC Y-box" evidence="11">
    <location>
        <begin position="505"/>
        <end position="598"/>
    </location>
</feature>
<dbReference type="InterPro" id="IPR015359">
    <property type="entry name" value="PLC_EF-hand-like"/>
</dbReference>
<dbReference type="CDD" id="cd16202">
    <property type="entry name" value="EFh_PI-PLCdelta"/>
    <property type="match status" value="1"/>
</dbReference>
<dbReference type="InterPro" id="IPR011993">
    <property type="entry name" value="PH-like_dom_sf"/>
</dbReference>
<dbReference type="PROSITE" id="PS50008">
    <property type="entry name" value="PIPLC_Y_DOMAIN"/>
    <property type="match status" value="1"/>
</dbReference>
<dbReference type="InterPro" id="IPR035892">
    <property type="entry name" value="C2_domain_sf"/>
</dbReference>
<dbReference type="GO" id="GO:0005509">
    <property type="term" value="F:calcium ion binding"/>
    <property type="evidence" value="ECO:0007669"/>
    <property type="project" value="InterPro"/>
</dbReference>
<comment type="subcellular location">
    <subcellularLocation>
        <location evidence="2">Cytoplasm</location>
    </subcellularLocation>
</comment>
<evidence type="ECO:0000256" key="6">
    <source>
        <dbReference type="ARBA" id="ARBA00023098"/>
    </source>
</evidence>
<dbReference type="EMBL" id="KZ309054">
    <property type="protein sequence ID" value="KAG8236623.1"/>
    <property type="molecule type" value="Genomic_DNA"/>
</dbReference>
<proteinExistence type="predicted"/>
<dbReference type="SMART" id="SM00149">
    <property type="entry name" value="PLCYc"/>
    <property type="match status" value="1"/>
</dbReference>
<dbReference type="SMART" id="SM00239">
    <property type="entry name" value="C2"/>
    <property type="match status" value="1"/>
</dbReference>
<dbReference type="InterPro" id="IPR001711">
    <property type="entry name" value="PLipase_C_Pinositol-sp_Y"/>
</dbReference>
<comment type="caution">
    <text evidence="13">The sequence shown here is derived from an EMBL/GenBank/DDBJ whole genome shotgun (WGS) entry which is preliminary data.</text>
</comment>
<dbReference type="InterPro" id="IPR002048">
    <property type="entry name" value="EF_hand_dom"/>
</dbReference>
<dbReference type="Gene3D" id="2.30.29.30">
    <property type="entry name" value="Pleckstrin-homology domain (PH domain)/Phosphotyrosine-binding domain (PTB)"/>
    <property type="match status" value="1"/>
</dbReference>
<name>A0A8K0KQT6_LADFU</name>
<protein>
    <recommendedName>
        <fullName evidence="3 9">Phosphoinositide phospholipase C</fullName>
        <ecNumber evidence="3 9">3.1.4.11</ecNumber>
    </recommendedName>
</protein>
<accession>A0A8K0KQT6</accession>
<dbReference type="SUPFAM" id="SSF51695">
    <property type="entry name" value="PLC-like phosphodiesterases"/>
    <property type="match status" value="1"/>
</dbReference>
<dbReference type="PANTHER" id="PTHR10336:SF209">
    <property type="entry name" value="PHOSPHOINOSITIDE PHOSPHOLIPASE C"/>
    <property type="match status" value="1"/>
</dbReference>
<dbReference type="AlphaFoldDB" id="A0A8K0KQT6"/>
<gene>
    <name evidence="13" type="ORF">J437_LFUL016455</name>
</gene>
<dbReference type="Pfam" id="PF00388">
    <property type="entry name" value="PI-PLC-X"/>
    <property type="match status" value="1"/>
</dbReference>
<dbReference type="PROSITE" id="PS50222">
    <property type="entry name" value="EF_HAND_2"/>
    <property type="match status" value="1"/>
</dbReference>
<dbReference type="SMART" id="SM00233">
    <property type="entry name" value="PH"/>
    <property type="match status" value="1"/>
</dbReference>
<dbReference type="InterPro" id="IPR000008">
    <property type="entry name" value="C2_dom"/>
</dbReference>
<dbReference type="PROSITE" id="PS50004">
    <property type="entry name" value="C2"/>
    <property type="match status" value="1"/>
</dbReference>
<dbReference type="Pfam" id="PF09279">
    <property type="entry name" value="EF-hand_like"/>
    <property type="match status" value="1"/>
</dbReference>
<evidence type="ECO:0000256" key="9">
    <source>
        <dbReference type="RuleBase" id="RU361133"/>
    </source>
</evidence>
<dbReference type="SUPFAM" id="SSF47473">
    <property type="entry name" value="EF-hand"/>
    <property type="match status" value="1"/>
</dbReference>
<dbReference type="InterPro" id="IPR011992">
    <property type="entry name" value="EF-hand-dom_pair"/>
</dbReference>
<dbReference type="EC" id="3.1.4.11" evidence="3 9"/>
<dbReference type="PROSITE" id="PS50007">
    <property type="entry name" value="PIPLC_X_DOMAIN"/>
    <property type="match status" value="1"/>
</dbReference>
<dbReference type="PANTHER" id="PTHR10336">
    <property type="entry name" value="PHOSPHOINOSITIDE-SPECIFIC PHOSPHOLIPASE C FAMILY PROTEIN"/>
    <property type="match status" value="1"/>
</dbReference>
<dbReference type="SUPFAM" id="SSF50729">
    <property type="entry name" value="PH domain-like"/>
    <property type="match status" value="1"/>
</dbReference>
<dbReference type="PRINTS" id="PR00390">
    <property type="entry name" value="PHPHLIPASEC"/>
</dbReference>
<evidence type="ECO:0000259" key="12">
    <source>
        <dbReference type="PROSITE" id="PS50222"/>
    </source>
</evidence>
<evidence type="ECO:0000256" key="3">
    <source>
        <dbReference type="ARBA" id="ARBA00012368"/>
    </source>
</evidence>
<dbReference type="Gene3D" id="3.20.20.190">
    <property type="entry name" value="Phosphatidylinositol (PI) phosphodiesterase"/>
    <property type="match status" value="1"/>
</dbReference>
<evidence type="ECO:0000256" key="4">
    <source>
        <dbReference type="ARBA" id="ARBA00022490"/>
    </source>
</evidence>
<dbReference type="InterPro" id="IPR001849">
    <property type="entry name" value="PH_domain"/>
</dbReference>
<comment type="cofactor">
    <cofactor evidence="1">
        <name>Ca(2+)</name>
        <dbReference type="ChEBI" id="CHEBI:29108"/>
    </cofactor>
</comment>
<dbReference type="GO" id="GO:0035556">
    <property type="term" value="P:intracellular signal transduction"/>
    <property type="evidence" value="ECO:0007669"/>
    <property type="project" value="InterPro"/>
</dbReference>
<keyword evidence="9" id="KW-0378">Hydrolase</keyword>
<dbReference type="OrthoDB" id="269822at2759"/>
<dbReference type="InterPro" id="IPR017946">
    <property type="entry name" value="PLC-like_Pdiesterase_TIM-brl"/>
</dbReference>
<dbReference type="InterPro" id="IPR001192">
    <property type="entry name" value="PI-PLC_fam"/>
</dbReference>
<feature type="domain" description="EF-hand" evidence="12">
    <location>
        <begin position="170"/>
        <end position="205"/>
    </location>
</feature>
<evidence type="ECO:0000313" key="13">
    <source>
        <dbReference type="EMBL" id="KAG8236623.1"/>
    </source>
</evidence>
<dbReference type="Gene3D" id="1.10.238.10">
    <property type="entry name" value="EF-hand"/>
    <property type="match status" value="2"/>
</dbReference>
<organism evidence="13 14">
    <name type="scientific">Ladona fulva</name>
    <name type="common">Scarce chaser dragonfly</name>
    <name type="synonym">Libellula fulva</name>
    <dbReference type="NCBI Taxonomy" id="123851"/>
    <lineage>
        <taxon>Eukaryota</taxon>
        <taxon>Metazoa</taxon>
        <taxon>Ecdysozoa</taxon>
        <taxon>Arthropoda</taxon>
        <taxon>Hexapoda</taxon>
        <taxon>Insecta</taxon>
        <taxon>Pterygota</taxon>
        <taxon>Palaeoptera</taxon>
        <taxon>Odonata</taxon>
        <taxon>Epiprocta</taxon>
        <taxon>Anisoptera</taxon>
        <taxon>Libelluloidea</taxon>
        <taxon>Libellulidae</taxon>
        <taxon>Ladona</taxon>
    </lineage>
</organism>
<dbReference type="GO" id="GO:0005737">
    <property type="term" value="C:cytoplasm"/>
    <property type="evidence" value="ECO:0007669"/>
    <property type="project" value="UniProtKB-SubCell"/>
</dbReference>
<dbReference type="FunFam" id="1.10.238.10:FF:000005">
    <property type="entry name" value="Phosphoinositide phospholipase C"/>
    <property type="match status" value="1"/>
</dbReference>
<evidence type="ECO:0000259" key="11">
    <source>
        <dbReference type="PROSITE" id="PS50008"/>
    </source>
</evidence>
<dbReference type="Proteomes" id="UP000792457">
    <property type="component" value="Unassembled WGS sequence"/>
</dbReference>
<dbReference type="Pfam" id="PF00387">
    <property type="entry name" value="PI-PLC-Y"/>
    <property type="match status" value="2"/>
</dbReference>
<dbReference type="InterPro" id="IPR000909">
    <property type="entry name" value="PLipase_C_PInositol-sp_X_dom"/>
</dbReference>
<keyword evidence="7" id="KW-0807">Transducer</keyword>
<comment type="catalytic activity">
    <reaction evidence="8">
        <text>a 1,2-diacyl-sn-glycero-3-phospho-(1D-myo-inositol-4,5-bisphosphate) + H2O = 1D-myo-inositol 1,4,5-trisphosphate + a 1,2-diacyl-sn-glycerol + H(+)</text>
        <dbReference type="Rhea" id="RHEA:33179"/>
        <dbReference type="ChEBI" id="CHEBI:15377"/>
        <dbReference type="ChEBI" id="CHEBI:15378"/>
        <dbReference type="ChEBI" id="CHEBI:17815"/>
        <dbReference type="ChEBI" id="CHEBI:58456"/>
        <dbReference type="ChEBI" id="CHEBI:203600"/>
        <dbReference type="EC" id="3.1.4.11"/>
    </reaction>
    <physiologicalReaction direction="left-to-right" evidence="8">
        <dbReference type="Rhea" id="RHEA:33180"/>
    </physiologicalReaction>
</comment>
<feature type="domain" description="C2" evidence="10">
    <location>
        <begin position="593"/>
        <end position="723"/>
    </location>
</feature>
<dbReference type="GO" id="GO:0004435">
    <property type="term" value="F:phosphatidylinositol-4,5-bisphosphate phospholipase C activity"/>
    <property type="evidence" value="ECO:0007669"/>
    <property type="project" value="UniProtKB-EC"/>
</dbReference>
<reference evidence="13" key="2">
    <citation type="submission" date="2017-10" db="EMBL/GenBank/DDBJ databases">
        <title>Ladona fulva Genome sequencing and assembly.</title>
        <authorList>
            <person name="Murali S."/>
            <person name="Richards S."/>
            <person name="Bandaranaike D."/>
            <person name="Bellair M."/>
            <person name="Blankenburg K."/>
            <person name="Chao H."/>
            <person name="Dinh H."/>
            <person name="Doddapaneni H."/>
            <person name="Dugan-Rocha S."/>
            <person name="Elkadiri S."/>
            <person name="Gnanaolivu R."/>
            <person name="Hernandez B."/>
            <person name="Skinner E."/>
            <person name="Javaid M."/>
            <person name="Lee S."/>
            <person name="Li M."/>
            <person name="Ming W."/>
            <person name="Munidasa M."/>
            <person name="Muniz J."/>
            <person name="Nguyen L."/>
            <person name="Hughes D."/>
            <person name="Osuji N."/>
            <person name="Pu L.-L."/>
            <person name="Puazo M."/>
            <person name="Qu C."/>
            <person name="Quiroz J."/>
            <person name="Raj R."/>
            <person name="Weissenberger G."/>
            <person name="Xin Y."/>
            <person name="Zou X."/>
            <person name="Han Y."/>
            <person name="Worley K."/>
            <person name="Muzny D."/>
            <person name="Gibbs R."/>
        </authorList>
    </citation>
    <scope>NUCLEOTIDE SEQUENCE</scope>
    <source>
        <strain evidence="13">Sampled in the wild</strain>
    </source>
</reference>
<dbReference type="SUPFAM" id="SSF49562">
    <property type="entry name" value="C2 domain (Calcium/lipid-binding domain, CaLB)"/>
    <property type="match status" value="1"/>
</dbReference>
<sequence length="743" mass="86149">MAKNQPKKLEIHEEVLCKCKDIADYIDILKNGSELIKFHSSTKCRTRKFFLDLKDMKMYYERSFKRGCHRPDFKIDLIDIVDVREGWKTDKFNRTGSKIEKYRRQSEESTSLKARNMLRKLGPIEESVCFSIIYGDDRNSLDLAARDRNTAEMWVLTLNHVRSSLKEVEQKKRWLKNQFLKADLNKNGALNFDECCKLLKQLNVNADYQQTKKIFEKVNTNKNEIQGEQALDMEEFKELFLTLMSRPEIEEIFKSNSSDGKEMDVDELQNFLDKEQNMKFTKEECFHLISTFEQSDLRGRGKMSFIGFIQLLLSEEFQIFNQKHKTVFQDMTLPLSHYFIASSHNTYLTGGQLSGESSVEGYIEALKAGCLDCWDGPKDEPIVYHGYTLTSKILFRDILHDAIDKYAFKASEYPVILSIENHCSEEQQEKMAHHLKQILKDSLYLVPVEEGMQYLPSPQALKRKIIVKAKKVHSSEDDDDNDYESNGEDLSVNGSKVVQGVNYKLSDLVNICQAVSFHGFQNPSEAKCYQMSSFSESKAEKLIQNEKMNFINYNTKQLSRIYPIALNYQSGDKSTFYNDAKFKQNGNCGYVLKPGFLRNPVKDLEDLKRFWKNWLLNIRIISGQYIPKPDQSDEGEVVDPYVKVAVLGDEVDKQKQKTKPIKNNGFNPRWDHKMVFTIKIPESAILVFTVKDYSSSGVNRKLGTYALPVTSLNTGYRHIYLMDYGRRYLTPASLFVHVSIREE</sequence>
<keyword evidence="5 9" id="KW-0442">Lipid degradation</keyword>
<evidence type="ECO:0000256" key="2">
    <source>
        <dbReference type="ARBA" id="ARBA00004496"/>
    </source>
</evidence>
<keyword evidence="4" id="KW-0963">Cytoplasm</keyword>
<evidence type="ECO:0000256" key="7">
    <source>
        <dbReference type="ARBA" id="ARBA00023224"/>
    </source>
</evidence>
<dbReference type="Gene3D" id="2.60.40.150">
    <property type="entry name" value="C2 domain"/>
    <property type="match status" value="1"/>
</dbReference>
<evidence type="ECO:0000256" key="5">
    <source>
        <dbReference type="ARBA" id="ARBA00022963"/>
    </source>
</evidence>
<reference evidence="13" key="1">
    <citation type="submission" date="2013-04" db="EMBL/GenBank/DDBJ databases">
        <authorList>
            <person name="Qu J."/>
            <person name="Murali S.C."/>
            <person name="Bandaranaike D."/>
            <person name="Bellair M."/>
            <person name="Blankenburg K."/>
            <person name="Chao H."/>
            <person name="Dinh H."/>
            <person name="Doddapaneni H."/>
            <person name="Downs B."/>
            <person name="Dugan-Rocha S."/>
            <person name="Elkadiri S."/>
            <person name="Gnanaolivu R.D."/>
            <person name="Hernandez B."/>
            <person name="Javaid M."/>
            <person name="Jayaseelan J.C."/>
            <person name="Lee S."/>
            <person name="Li M."/>
            <person name="Ming W."/>
            <person name="Munidasa M."/>
            <person name="Muniz J."/>
            <person name="Nguyen L."/>
            <person name="Ongeri F."/>
            <person name="Osuji N."/>
            <person name="Pu L.-L."/>
            <person name="Puazo M."/>
            <person name="Qu C."/>
            <person name="Quiroz J."/>
            <person name="Raj R."/>
            <person name="Weissenberger G."/>
            <person name="Xin Y."/>
            <person name="Zou X."/>
            <person name="Han Y."/>
            <person name="Richards S."/>
            <person name="Worley K."/>
            <person name="Muzny D."/>
            <person name="Gibbs R."/>
        </authorList>
    </citation>
    <scope>NUCLEOTIDE SEQUENCE</scope>
    <source>
        <strain evidence="13">Sampled in the wild</strain>
    </source>
</reference>
<keyword evidence="6 9" id="KW-0443">Lipid metabolism</keyword>
<dbReference type="GO" id="GO:0005886">
    <property type="term" value="C:plasma membrane"/>
    <property type="evidence" value="ECO:0007669"/>
    <property type="project" value="TreeGrafter"/>
</dbReference>
<dbReference type="SMART" id="SM00148">
    <property type="entry name" value="PLCXc"/>
    <property type="match status" value="1"/>
</dbReference>
<keyword evidence="14" id="KW-1185">Reference proteome</keyword>
<evidence type="ECO:0000256" key="8">
    <source>
        <dbReference type="ARBA" id="ARBA00023674"/>
    </source>
</evidence>
<evidence type="ECO:0000256" key="1">
    <source>
        <dbReference type="ARBA" id="ARBA00001913"/>
    </source>
</evidence>